<evidence type="ECO:0000313" key="2">
    <source>
        <dbReference type="EMBL" id="ADW18178.1"/>
    </source>
</evidence>
<keyword evidence="1" id="KW-0472">Membrane</keyword>
<accession>A0A7U3YMM3</accession>
<feature type="transmembrane region" description="Helical" evidence="1">
    <location>
        <begin position="24"/>
        <end position="43"/>
    </location>
</feature>
<reference evidence="2 3" key="1">
    <citation type="journal article" date="2011" name="Stand. Genomic Sci.">
        <title>Complete genome sequence of Desulfobulbus propionicus type strain (1pr3).</title>
        <authorList>
            <person name="Pagani I."/>
            <person name="Lapidus A."/>
            <person name="Nolan M."/>
            <person name="Lucas S."/>
            <person name="Hammon N."/>
            <person name="Deshpande S."/>
            <person name="Cheng J.F."/>
            <person name="Chertkov O."/>
            <person name="Davenport K."/>
            <person name="Tapia R."/>
            <person name="Han C."/>
            <person name="Goodwin L."/>
            <person name="Pitluck S."/>
            <person name="Liolios K."/>
            <person name="Mavromatis K."/>
            <person name="Ivanova N."/>
            <person name="Mikhailova N."/>
            <person name="Pati A."/>
            <person name="Chen A."/>
            <person name="Palaniappan K."/>
            <person name="Land M."/>
            <person name="Hauser L."/>
            <person name="Chang Y.J."/>
            <person name="Jeffries C.D."/>
            <person name="Detter J.C."/>
            <person name="Brambilla E."/>
            <person name="Kannan K.P."/>
            <person name="Djao O.D."/>
            <person name="Rohde M."/>
            <person name="Pukall R."/>
            <person name="Spring S."/>
            <person name="Goker M."/>
            <person name="Sikorski J."/>
            <person name="Woyke T."/>
            <person name="Bristow J."/>
            <person name="Eisen J.A."/>
            <person name="Markowitz V."/>
            <person name="Hugenholtz P."/>
            <person name="Kyrpides N.C."/>
            <person name="Klenk H.P."/>
        </authorList>
    </citation>
    <scope>NUCLEOTIDE SEQUENCE [LARGE SCALE GENOMIC DNA]</scope>
    <source>
        <strain evidence="3">ATCC 33891 / DSM 2032 / 1pr3</strain>
    </source>
</reference>
<keyword evidence="3" id="KW-1185">Reference proteome</keyword>
<protein>
    <submittedName>
        <fullName evidence="2">Uncharacterized protein</fullName>
    </submittedName>
</protein>
<gene>
    <name evidence="2" type="ordered locus">Despr_2030</name>
</gene>
<dbReference type="EMBL" id="CP002364">
    <property type="protein sequence ID" value="ADW18178.1"/>
    <property type="molecule type" value="Genomic_DNA"/>
</dbReference>
<evidence type="ECO:0000313" key="3">
    <source>
        <dbReference type="Proteomes" id="UP000006365"/>
    </source>
</evidence>
<dbReference type="KEGG" id="dpr:Despr_2030"/>
<dbReference type="Proteomes" id="UP000006365">
    <property type="component" value="Chromosome"/>
</dbReference>
<evidence type="ECO:0000256" key="1">
    <source>
        <dbReference type="SAM" id="Phobius"/>
    </source>
</evidence>
<feature type="transmembrane region" description="Helical" evidence="1">
    <location>
        <begin position="116"/>
        <end position="134"/>
    </location>
</feature>
<feature type="transmembrane region" description="Helical" evidence="1">
    <location>
        <begin position="55"/>
        <end position="78"/>
    </location>
</feature>
<name>A0A7U3YMM3_DESPD</name>
<keyword evidence="1" id="KW-0812">Transmembrane</keyword>
<keyword evidence="1" id="KW-1133">Transmembrane helix</keyword>
<dbReference type="AlphaFoldDB" id="A0A7U3YMM3"/>
<organism evidence="2 3">
    <name type="scientific">Desulfobulbus propionicus (strain ATCC 33891 / DSM 2032 / VKM B-1956 / 1pr3)</name>
    <dbReference type="NCBI Taxonomy" id="577650"/>
    <lineage>
        <taxon>Bacteria</taxon>
        <taxon>Pseudomonadati</taxon>
        <taxon>Thermodesulfobacteriota</taxon>
        <taxon>Desulfobulbia</taxon>
        <taxon>Desulfobulbales</taxon>
        <taxon>Desulfobulbaceae</taxon>
        <taxon>Desulfobulbus</taxon>
    </lineage>
</organism>
<sequence length="146" mass="16713">MAVLALVLPDNALALQVHGEPEGLYVHQMAHLHYIFALGYFYWDIRRASFTGRGWRYLQMFCILMACWNTLAFIGHLVGVYLDPQALLQTDCYLQTRLVGPLTLHQYLYFITKLDHLMYVPALFCLFLGLRSFYRSVVTASAGSGK</sequence>
<proteinExistence type="predicted"/>